<dbReference type="PATRIC" id="fig|86662.25.peg.2276"/>
<proteinExistence type="predicted"/>
<dbReference type="AlphaFoldDB" id="A0A1E8B7V1"/>
<gene>
    <name evidence="1" type="ORF">BWGOE8_22690</name>
</gene>
<comment type="caution">
    <text evidence="1">The sequence shown here is derived from an EMBL/GenBank/DDBJ whole genome shotgun (WGS) entry which is preliminary data.</text>
</comment>
<evidence type="ECO:0000313" key="2">
    <source>
        <dbReference type="Proteomes" id="UP000175706"/>
    </source>
</evidence>
<sequence>MKLEKLFNKKRVYTSKLNVGILSVFRISSIVSRSIWISFFNKCVELKEVLTRRIKNAFVIMEFVERIVTFEETIVNVQRKSAL</sequence>
<reference evidence="1 2" key="1">
    <citation type="submission" date="2016-05" db="EMBL/GenBank/DDBJ databases">
        <title>Bacillus thuringiensis and Bacillus weihenstephanensis as novel biocontrol agents of wilt causing Verticillium species.</title>
        <authorList>
            <person name="Hollensteiner J."/>
            <person name="Wemheuer F."/>
            <person name="Harting R."/>
            <person name="Kolarzyk A."/>
            <person name="Diaz-Valerio S."/>
            <person name="Poehlein A."/>
            <person name="Brzuszkiewicz E."/>
            <person name="Nesemann K."/>
            <person name="Braus-Stromeyer S."/>
            <person name="Braus G."/>
            <person name="Daniel R."/>
            <person name="Liesegang H."/>
        </authorList>
    </citation>
    <scope>NUCLEOTIDE SEQUENCE [LARGE SCALE GENOMIC DNA]</scope>
    <source>
        <strain evidence="1 2">GOE8</strain>
    </source>
</reference>
<accession>A0A1E8B7V1</accession>
<name>A0A1E8B7V1_BACMY</name>
<protein>
    <submittedName>
        <fullName evidence="1">Uncharacterized protein</fullName>
    </submittedName>
</protein>
<organism evidence="1 2">
    <name type="scientific">Bacillus mycoides</name>
    <dbReference type="NCBI Taxonomy" id="1405"/>
    <lineage>
        <taxon>Bacteria</taxon>
        <taxon>Bacillati</taxon>
        <taxon>Bacillota</taxon>
        <taxon>Bacilli</taxon>
        <taxon>Bacillales</taxon>
        <taxon>Bacillaceae</taxon>
        <taxon>Bacillus</taxon>
        <taxon>Bacillus cereus group</taxon>
    </lineage>
</organism>
<dbReference type="Proteomes" id="UP000175706">
    <property type="component" value="Unassembled WGS sequence"/>
</dbReference>
<dbReference type="EMBL" id="LXLT01000026">
    <property type="protein sequence ID" value="OFD79846.1"/>
    <property type="molecule type" value="Genomic_DNA"/>
</dbReference>
<evidence type="ECO:0000313" key="1">
    <source>
        <dbReference type="EMBL" id="OFD79846.1"/>
    </source>
</evidence>